<feature type="domain" description="NUP210 Ig-like" evidence="15">
    <location>
        <begin position="21"/>
        <end position="111"/>
    </location>
</feature>
<evidence type="ECO:0000256" key="8">
    <source>
        <dbReference type="ARBA" id="ARBA00023242"/>
    </source>
</evidence>
<gene>
    <name evidence="22" type="ORF">PSYICH_LOCUS1502</name>
</gene>
<dbReference type="Pfam" id="PF25354">
    <property type="entry name" value="Ig_NUP210_16th"/>
    <property type="match status" value="1"/>
</dbReference>
<keyword evidence="3 10" id="KW-0812">Transmembrane</keyword>
<feature type="domain" description="NUP210 Ig-like" evidence="20">
    <location>
        <begin position="1484"/>
        <end position="1542"/>
    </location>
</feature>
<feature type="region of interest" description="Disordered" evidence="9">
    <location>
        <begin position="1841"/>
        <end position="1877"/>
    </location>
</feature>
<evidence type="ECO:0000259" key="19">
    <source>
        <dbReference type="Pfam" id="PF24991"/>
    </source>
</evidence>
<sequence>MALLLYLIVNLIFLSIPVQCAKLNVPRILLPIFNDFATNFTLEATEGGCYKWTTTRSDIVQITPLDEHSGEECSTKVLLSTVTKEKARNIAVVLAEDPNTKETLRCDVMVDTIQELRITTTTRELFMEEAPEDFQVNAYDDQGNEFSTLEGVEFDWNIVTLGSNKQTVLRYIAYRDSPYETPNAIEDLESQQKKGYSILLEGVKSGSAKVTVRLPFSEYKHIEQCEVQLMVVANIIITPPEVYVMKGDIVTFKIFFLKNGRMEEIPLPDNQYFLETEQPEIAYTNKKSSEIEAVAEGHTRVVLRDKNVDTNDPLMKLPAAMIHIMTPDYMVLNILPYKNWAILLADHHDIVAELYTKDDHKLFIGENTRIEMEVSTEFAVVSRSPNGSWISGYGVRPSVASVQAYLQGVNSQTNGKITFKPISAKNEIMIYPRMTVIPSEVILPWDPITRPKFEVPLTVKGGDGRYLWVSTDNSIGMVSQTGVVRTLTSGFFEVAALMLRNHNNRASAKFIIIPPTRLEIVEFVMEAEIGTPVYLHIALYAEQERNGQTINLPFTRCQELPFQIKMTDQKFRQNKTAALPPIGVSCGNIAMTALEIGTSKVTISYFQEGKSLEDSVTVSAFKKLTLIEPKREVVLAIGTTLNLVYAGGPRPMLGRSSEFSRTVVSEDENIAQVKDMTGLYQSPREDITVVQVLCAKLGETNIKLMISNTPSVSNCRAHTHAISTRVICGKPRKIVLQPELQIADRDACPMDIGSGNVVVQSIGCVDIDVSVYDESGNKFLNVTSLQFDWLVDPYKSAKILSKDSVYPRNLTVGNIPIGHSHYQTIEPTVDKGVVVLNVTLSGYRSSILRSSYVKSEWPPFVSEEDQGQTVAPIKHSLSLFLVENPIISDSLITAYNHPGNKIIVPIKQGSGFFELLLSNDEIAVVRYIESTREIEITPMKSGELTIQVIDLCLVARPASLVVNIISVGIIRVEMVDKVEIGKCITAIVRLYDENDNLMEIPNPDMIDLRPEFEDSIANIYLAEKNTDWGRGEIRFIVTGMESGDTKLVFTVTGSDEELNSAPLKLQVFEPLKLSPKNGSIIVNSKMQINSKGGPSPDIKIIFHSQTAFVDVSEKGVIIGKQLGHARVYGKAVGVHPFTGQTIIYAEDFVDIQVVKLQGLKLLSPILRFKIGSMVPFWVWGLPNISPMVLGAFDDPPIRFKWNVDDKLLVDLSGIFHPIGVFKKKLDRVSAKIHGLQLGKTRLFVNATIPGKTVNIHNLEFVPLSAWVDIEVIGEFMLTQPKNFPGRSLLMAPFSEIQLTTNMDSASGQKIYFSLPGDQTFSTELLADRSVRDDVIVTISSTGLVQSYGVLGQTLLIITATDEMGLKQRLSYVVEVKTIQFMNLIVLANWRIHSDTQLRTVPLGTEFRLKATFHDNIGNEFHAGPKKLQIRTSRCDLLKVAESDEDATIWIYTKAIGSTVIKGWAEGIQSTADYLKVHVEQSVKPELESLTTGDVICLWTPVVSEYNVPGTWRSSDDSLLHINPALDVGFVGNKEGVVILTHSLLRSAPISIEINMVSQIEFLETSMILTNKELNHVERVILVLQSDKSFGVKTNNLIQGWRCRTDVRKIVRPTGFKCFGTFANHTLPLTFDDLYNITPSWVPDTGQYACKLINLGVNGTIISMLRTDVIVWATTLDEYVTSEKQIIKFLPGAYTVKQIDLENTFEGEFAISGLPEVLAQIDVSPADSSILYVDSGSAFGEYQIKYKIQLIDYHWRLANLEEAMGIVVTSPITQQNLKILVKVHGTTDKTVCGTGRSPVMLFLQNYKYAIMSAITMLIIFFITFYLYSKYMQPVVNVNLHSPRGPPPPPSSLNRSQQYSPDVSNRNKYIKDRNTLSPRMTGTGTWPKNLCSCCQSPQCVNREPIYGEASTFYTSPDHRTTRRMM</sequence>
<evidence type="ECO:0000259" key="14">
    <source>
        <dbReference type="Pfam" id="PF22963"/>
    </source>
</evidence>
<dbReference type="Pfam" id="PF24902">
    <property type="entry name" value="Ig_NUP210_9th"/>
    <property type="match status" value="1"/>
</dbReference>
<evidence type="ECO:0000256" key="1">
    <source>
        <dbReference type="ARBA" id="ARBA00004590"/>
    </source>
</evidence>
<dbReference type="InterPro" id="IPR056897">
    <property type="entry name" value="Ig_NUP210_4th"/>
</dbReference>
<dbReference type="Pfam" id="PF24991">
    <property type="entry name" value="Ig_NUP210_4th"/>
    <property type="match status" value="1"/>
</dbReference>
<comment type="similarity">
    <text evidence="2">Belongs to the NUP210 family.</text>
</comment>
<evidence type="ECO:0000256" key="4">
    <source>
        <dbReference type="ARBA" id="ARBA00022729"/>
    </source>
</evidence>
<evidence type="ECO:0000259" key="15">
    <source>
        <dbReference type="Pfam" id="PF22967"/>
    </source>
</evidence>
<dbReference type="Pfam" id="PF26182">
    <property type="entry name" value="Ig_NUP210_5th"/>
    <property type="match status" value="1"/>
</dbReference>
<dbReference type="InterPro" id="IPR058779">
    <property type="entry name" value="Ig_NUP210_13th"/>
</dbReference>
<evidence type="ECO:0000259" key="17">
    <source>
        <dbReference type="Pfam" id="PF24902"/>
    </source>
</evidence>
<dbReference type="Pfam" id="PF22967">
    <property type="entry name" value="Ig_NUP210_1st"/>
    <property type="match status" value="1"/>
</dbReference>
<dbReference type="Pfam" id="PF22969">
    <property type="entry name" value="Ig_NUP210_2nd"/>
    <property type="match status" value="1"/>
</dbReference>
<keyword evidence="5 10" id="KW-1133">Transmembrane helix</keyword>
<reference evidence="22" key="1">
    <citation type="submission" date="2022-01" db="EMBL/GenBank/DDBJ databases">
        <authorList>
            <person name="King R."/>
        </authorList>
    </citation>
    <scope>NUCLEOTIDE SEQUENCE</scope>
</reference>
<feature type="signal peptide" evidence="11">
    <location>
        <begin position="1"/>
        <end position="20"/>
    </location>
</feature>
<evidence type="ECO:0000259" key="12">
    <source>
        <dbReference type="Pfam" id="PF22959"/>
    </source>
</evidence>
<feature type="domain" description="NUP210 Ig-like" evidence="13">
    <location>
        <begin position="628"/>
        <end position="729"/>
    </location>
</feature>
<dbReference type="InterPro" id="IPR055099">
    <property type="entry name" value="Ig_NUP210_7th"/>
</dbReference>
<feature type="compositionally biased region" description="Polar residues" evidence="9">
    <location>
        <begin position="1851"/>
        <end position="1865"/>
    </location>
</feature>
<dbReference type="Pfam" id="PF22963">
    <property type="entry name" value="Ig_NUP210_3rd"/>
    <property type="match status" value="1"/>
</dbReference>
<dbReference type="GO" id="GO:0031965">
    <property type="term" value="C:nuclear membrane"/>
    <property type="evidence" value="ECO:0007669"/>
    <property type="project" value="UniProtKB-SubCell"/>
</dbReference>
<feature type="chain" id="PRO_5040237431" description="Nuclear pore membrane glycoprotein 210" evidence="11">
    <location>
        <begin position="21"/>
        <end position="1923"/>
    </location>
</feature>
<evidence type="ECO:0000256" key="6">
    <source>
        <dbReference type="ARBA" id="ARBA00023136"/>
    </source>
</evidence>
<dbReference type="Proteomes" id="UP001153636">
    <property type="component" value="Chromosome 10"/>
</dbReference>
<dbReference type="InterPro" id="IPR055098">
    <property type="entry name" value="Ig_NUP210_3rd"/>
</dbReference>
<dbReference type="InterPro" id="IPR055096">
    <property type="entry name" value="Ig_NUP210_1st"/>
</dbReference>
<dbReference type="EMBL" id="OV651822">
    <property type="protein sequence ID" value="CAH1100548.1"/>
    <property type="molecule type" value="Genomic_DNA"/>
</dbReference>
<evidence type="ECO:0000259" key="16">
    <source>
        <dbReference type="Pfam" id="PF22969"/>
    </source>
</evidence>
<evidence type="ECO:0000256" key="5">
    <source>
        <dbReference type="ARBA" id="ARBA00022989"/>
    </source>
</evidence>
<feature type="domain" description="NUP210 Ig-like" evidence="18">
    <location>
        <begin position="519"/>
        <end position="605"/>
    </location>
</feature>
<evidence type="ECO:0000256" key="10">
    <source>
        <dbReference type="SAM" id="Phobius"/>
    </source>
</evidence>
<dbReference type="SUPFAM" id="SSF49373">
    <property type="entry name" value="Invasin/intimin cell-adhesion fragments"/>
    <property type="match status" value="1"/>
</dbReference>
<name>A0A9P0G5D1_9CUCU</name>
<dbReference type="InterPro" id="IPR056899">
    <property type="entry name" value="Ig_NUP210_9th"/>
</dbReference>
<protein>
    <recommendedName>
        <fullName evidence="24">Nuclear pore membrane glycoprotein 210</fullName>
    </recommendedName>
</protein>
<proteinExistence type="inferred from homology"/>
<dbReference type="InterPro" id="IPR056898">
    <property type="entry name" value="Ig_NUP210_6th"/>
</dbReference>
<dbReference type="PANTHER" id="PTHR23019:SF0">
    <property type="entry name" value="NUCLEAR PORE MEMBRANE GLYCOPROTEIN 210"/>
    <property type="match status" value="1"/>
</dbReference>
<dbReference type="InterPro" id="IPR045197">
    <property type="entry name" value="NUP210-like"/>
</dbReference>
<dbReference type="Pfam" id="PF26181">
    <property type="entry name" value="Ig_NUP210_13th"/>
    <property type="match status" value="1"/>
</dbReference>
<feature type="domain" description="NUP210 Ig-like" evidence="17">
    <location>
        <begin position="891"/>
        <end position="964"/>
    </location>
</feature>
<feature type="domain" description="NUP210 Ig-like" evidence="14">
    <location>
        <begin position="233"/>
        <end position="327"/>
    </location>
</feature>
<keyword evidence="8" id="KW-0539">Nucleus</keyword>
<dbReference type="Pfam" id="PF22962">
    <property type="entry name" value="Ig_NUP210_7th"/>
    <property type="match status" value="1"/>
</dbReference>
<evidence type="ECO:0008006" key="24">
    <source>
        <dbReference type="Google" id="ProtNLM"/>
    </source>
</evidence>
<evidence type="ECO:0000259" key="21">
    <source>
        <dbReference type="Pfam" id="PF26181"/>
    </source>
</evidence>
<dbReference type="GO" id="GO:0005643">
    <property type="term" value="C:nuclear pore"/>
    <property type="evidence" value="ECO:0007669"/>
    <property type="project" value="TreeGrafter"/>
</dbReference>
<evidence type="ECO:0000256" key="3">
    <source>
        <dbReference type="ARBA" id="ARBA00022692"/>
    </source>
</evidence>
<feature type="domain" description="NUP210 Ig-like" evidence="12">
    <location>
        <begin position="1381"/>
        <end position="1478"/>
    </location>
</feature>
<dbReference type="OrthoDB" id="361283at2759"/>
<evidence type="ECO:0000259" key="20">
    <source>
        <dbReference type="Pfam" id="PF25354"/>
    </source>
</evidence>
<evidence type="ECO:0000256" key="7">
    <source>
        <dbReference type="ARBA" id="ARBA00023180"/>
    </source>
</evidence>
<keyword evidence="4 11" id="KW-0732">Signal</keyword>
<feature type="transmembrane region" description="Helical" evidence="10">
    <location>
        <begin position="1807"/>
        <end position="1826"/>
    </location>
</feature>
<evidence type="ECO:0000259" key="13">
    <source>
        <dbReference type="Pfam" id="PF22962"/>
    </source>
</evidence>
<feature type="domain" description="NUP210 Ig-like" evidence="21">
    <location>
        <begin position="1155"/>
        <end position="1257"/>
    </location>
</feature>
<evidence type="ECO:0000259" key="18">
    <source>
        <dbReference type="Pfam" id="PF24935"/>
    </source>
</evidence>
<keyword evidence="23" id="KW-1185">Reference proteome</keyword>
<dbReference type="PANTHER" id="PTHR23019">
    <property type="entry name" value="NUCLEAR PORE MEMBRANE GLYCOPROTEIN GP210-RELATED"/>
    <property type="match status" value="1"/>
</dbReference>
<evidence type="ECO:0000256" key="11">
    <source>
        <dbReference type="SAM" id="SignalP"/>
    </source>
</evidence>
<accession>A0A9P0G5D1</accession>
<feature type="domain" description="NUP210 Ig-like" evidence="16">
    <location>
        <begin position="120"/>
        <end position="224"/>
    </location>
</feature>
<keyword evidence="6 10" id="KW-0472">Membrane</keyword>
<comment type="subcellular location">
    <subcellularLocation>
        <location evidence="1">Nucleus membrane</location>
        <topology evidence="1">Single-pass membrane protein</topology>
    </subcellularLocation>
</comment>
<keyword evidence="7" id="KW-0325">Glycoprotein</keyword>
<dbReference type="InterPro" id="IPR008964">
    <property type="entry name" value="Invasin/intimin_cell_adhesion"/>
</dbReference>
<dbReference type="Pfam" id="PF22959">
    <property type="entry name" value="Ig_NUP210_15th"/>
    <property type="match status" value="1"/>
</dbReference>
<organism evidence="22 23">
    <name type="scientific">Psylliodes chrysocephalus</name>
    <dbReference type="NCBI Taxonomy" id="3402493"/>
    <lineage>
        <taxon>Eukaryota</taxon>
        <taxon>Metazoa</taxon>
        <taxon>Ecdysozoa</taxon>
        <taxon>Arthropoda</taxon>
        <taxon>Hexapoda</taxon>
        <taxon>Insecta</taxon>
        <taxon>Pterygota</taxon>
        <taxon>Neoptera</taxon>
        <taxon>Endopterygota</taxon>
        <taxon>Coleoptera</taxon>
        <taxon>Polyphaga</taxon>
        <taxon>Cucujiformia</taxon>
        <taxon>Chrysomeloidea</taxon>
        <taxon>Chrysomelidae</taxon>
        <taxon>Galerucinae</taxon>
        <taxon>Alticini</taxon>
        <taxon>Psylliodes</taxon>
    </lineage>
</organism>
<evidence type="ECO:0000313" key="23">
    <source>
        <dbReference type="Proteomes" id="UP001153636"/>
    </source>
</evidence>
<evidence type="ECO:0000256" key="9">
    <source>
        <dbReference type="SAM" id="MobiDB-lite"/>
    </source>
</evidence>
<evidence type="ECO:0000313" key="22">
    <source>
        <dbReference type="EMBL" id="CAH1100548.1"/>
    </source>
</evidence>
<dbReference type="InterPro" id="IPR055094">
    <property type="entry name" value="NUP210_Ig15"/>
</dbReference>
<dbReference type="InterPro" id="IPR055097">
    <property type="entry name" value="Ig_NUP210_2nd"/>
</dbReference>
<dbReference type="Pfam" id="PF24935">
    <property type="entry name" value="Ig_NUP210_6th"/>
    <property type="match status" value="1"/>
</dbReference>
<evidence type="ECO:0000256" key="2">
    <source>
        <dbReference type="ARBA" id="ARBA00007313"/>
    </source>
</evidence>
<dbReference type="InterPro" id="IPR057586">
    <property type="entry name" value="Ig_NUP210_16th"/>
</dbReference>
<feature type="domain" description="NUP210 fourth Ig-like" evidence="19">
    <location>
        <begin position="338"/>
        <end position="412"/>
    </location>
</feature>